<feature type="transmembrane region" description="Helical" evidence="1">
    <location>
        <begin position="20"/>
        <end position="40"/>
    </location>
</feature>
<keyword evidence="3" id="KW-0482">Metalloprotease</keyword>
<protein>
    <submittedName>
        <fullName evidence="3">CPBP family intramembrane metalloprotease</fullName>
    </submittedName>
</protein>
<feature type="domain" description="CAAX prenyl protease 2/Lysostaphin resistance protein A-like" evidence="2">
    <location>
        <begin position="95"/>
        <end position="183"/>
    </location>
</feature>
<evidence type="ECO:0000259" key="2">
    <source>
        <dbReference type="Pfam" id="PF02517"/>
    </source>
</evidence>
<feature type="transmembrane region" description="Helical" evidence="1">
    <location>
        <begin position="117"/>
        <end position="139"/>
    </location>
</feature>
<evidence type="ECO:0000313" key="3">
    <source>
        <dbReference type="EMBL" id="MBD2501303.1"/>
    </source>
</evidence>
<gene>
    <name evidence="3" type="ORF">H6G83_11955</name>
</gene>
<keyword evidence="1" id="KW-1133">Transmembrane helix</keyword>
<dbReference type="RefSeq" id="WP_190471828.1">
    <property type="nucleotide sequence ID" value="NZ_JACJSG010000013.1"/>
</dbReference>
<evidence type="ECO:0000313" key="4">
    <source>
        <dbReference type="Proteomes" id="UP000661112"/>
    </source>
</evidence>
<keyword evidence="3" id="KW-0645">Protease</keyword>
<dbReference type="Pfam" id="PF02517">
    <property type="entry name" value="Rce1-like"/>
    <property type="match status" value="1"/>
</dbReference>
<keyword evidence="3" id="KW-0378">Hydrolase</keyword>
<dbReference type="PANTHER" id="PTHR43592">
    <property type="entry name" value="CAAX AMINO TERMINAL PROTEASE"/>
    <property type="match status" value="1"/>
</dbReference>
<sequence length="195" mass="22139">MVEQQKQEPEIPYLTRTQVLVAMGVTAVLLWAVAKVWLRFGNFLLFEWHWYPRDFGLGLGVGLIITVLSGIVYRFWKPYRRSADYYLELVLKPLAWPDLIWLGLLPGLSEELLFRGVMLPALGLDHFAVIGSSLCFGILHLSGSQQWPYVVWATVVGVILGYSALWSGNLLVPIVAHIVTNLISSFLWKLRQSKN</sequence>
<dbReference type="PANTHER" id="PTHR43592:SF7">
    <property type="entry name" value="CAAX AMINO TERMINAL PROTEASE FAMILY PROTEIN"/>
    <property type="match status" value="1"/>
</dbReference>
<feature type="transmembrane region" description="Helical" evidence="1">
    <location>
        <begin position="85"/>
        <end position="105"/>
    </location>
</feature>
<reference evidence="3 4" key="1">
    <citation type="journal article" date="2020" name="ISME J.">
        <title>Comparative genomics reveals insights into cyanobacterial evolution and habitat adaptation.</title>
        <authorList>
            <person name="Chen M.Y."/>
            <person name="Teng W.K."/>
            <person name="Zhao L."/>
            <person name="Hu C.X."/>
            <person name="Zhou Y.K."/>
            <person name="Han B.P."/>
            <person name="Song L.R."/>
            <person name="Shu W.S."/>
        </authorList>
    </citation>
    <scope>NUCLEOTIDE SEQUENCE [LARGE SCALE GENOMIC DNA]</scope>
    <source>
        <strain evidence="3 4">FACHB-119</strain>
    </source>
</reference>
<name>A0ABR8D2D7_9NOST</name>
<dbReference type="Proteomes" id="UP000661112">
    <property type="component" value="Unassembled WGS sequence"/>
</dbReference>
<keyword evidence="1" id="KW-0812">Transmembrane</keyword>
<feature type="transmembrane region" description="Helical" evidence="1">
    <location>
        <begin position="170"/>
        <end position="188"/>
    </location>
</feature>
<feature type="transmembrane region" description="Helical" evidence="1">
    <location>
        <begin position="146"/>
        <end position="164"/>
    </location>
</feature>
<keyword evidence="1" id="KW-0472">Membrane</keyword>
<proteinExistence type="predicted"/>
<dbReference type="InterPro" id="IPR003675">
    <property type="entry name" value="Rce1/LyrA-like_dom"/>
</dbReference>
<evidence type="ECO:0000256" key="1">
    <source>
        <dbReference type="SAM" id="Phobius"/>
    </source>
</evidence>
<keyword evidence="4" id="KW-1185">Reference proteome</keyword>
<dbReference type="GO" id="GO:0008237">
    <property type="term" value="F:metallopeptidase activity"/>
    <property type="evidence" value="ECO:0007669"/>
    <property type="project" value="UniProtKB-KW"/>
</dbReference>
<accession>A0ABR8D2D7</accession>
<comment type="caution">
    <text evidence="3">The sequence shown here is derived from an EMBL/GenBank/DDBJ whole genome shotgun (WGS) entry which is preliminary data.</text>
</comment>
<dbReference type="EMBL" id="JACJSG010000013">
    <property type="protein sequence ID" value="MBD2501303.1"/>
    <property type="molecule type" value="Genomic_DNA"/>
</dbReference>
<feature type="transmembrane region" description="Helical" evidence="1">
    <location>
        <begin position="55"/>
        <end position="73"/>
    </location>
</feature>
<organism evidence="3 4">
    <name type="scientific">Anabaena azotica FACHB-119</name>
    <dbReference type="NCBI Taxonomy" id="947527"/>
    <lineage>
        <taxon>Bacteria</taxon>
        <taxon>Bacillati</taxon>
        <taxon>Cyanobacteriota</taxon>
        <taxon>Cyanophyceae</taxon>
        <taxon>Nostocales</taxon>
        <taxon>Nostocaceae</taxon>
        <taxon>Anabaena</taxon>
        <taxon>Anabaena azotica</taxon>
    </lineage>
</organism>